<protein>
    <submittedName>
        <fullName evidence="1">Uncharacterized protein</fullName>
    </submittedName>
</protein>
<keyword evidence="2" id="KW-1185">Reference proteome</keyword>
<organism evidence="1 2">
    <name type="scientific">Desulfonema magnum</name>
    <dbReference type="NCBI Taxonomy" id="45655"/>
    <lineage>
        <taxon>Bacteria</taxon>
        <taxon>Pseudomonadati</taxon>
        <taxon>Thermodesulfobacteriota</taxon>
        <taxon>Desulfobacteria</taxon>
        <taxon>Desulfobacterales</taxon>
        <taxon>Desulfococcaceae</taxon>
        <taxon>Desulfonema</taxon>
    </lineage>
</organism>
<dbReference type="KEGG" id="dmm:dnm_069710"/>
<dbReference type="EMBL" id="CP061800">
    <property type="protein sequence ID" value="QTA90909.1"/>
    <property type="molecule type" value="Genomic_DNA"/>
</dbReference>
<name>A0A975BTD8_9BACT</name>
<accession>A0A975BTD8</accession>
<dbReference type="RefSeq" id="WP_207678902.1">
    <property type="nucleotide sequence ID" value="NZ_CP061800.1"/>
</dbReference>
<dbReference type="AlphaFoldDB" id="A0A975BTD8"/>
<evidence type="ECO:0000313" key="1">
    <source>
        <dbReference type="EMBL" id="QTA90909.1"/>
    </source>
</evidence>
<dbReference type="Proteomes" id="UP000663722">
    <property type="component" value="Chromosome"/>
</dbReference>
<sequence length="98" mass="11558">MILQDVIDDIHALYEDLRVYERKYGILSETFYELYEGGTEPENDDWVLDWSDWAGAYKLLIRRQEQYRETVRELKKRPSSLISLIAGGSRHEPVHIAS</sequence>
<gene>
    <name evidence="1" type="ORF">dnm_069710</name>
</gene>
<evidence type="ECO:0000313" key="2">
    <source>
        <dbReference type="Proteomes" id="UP000663722"/>
    </source>
</evidence>
<proteinExistence type="predicted"/>
<reference evidence="1" key="1">
    <citation type="journal article" date="2021" name="Microb. Physiol.">
        <title>Proteogenomic Insights into the Physiology of Marine, Sulfate-Reducing, Filamentous Desulfonema limicola and Desulfonema magnum.</title>
        <authorList>
            <person name="Schnaars V."/>
            <person name="Wohlbrand L."/>
            <person name="Scheve S."/>
            <person name="Hinrichs C."/>
            <person name="Reinhardt R."/>
            <person name="Rabus R."/>
        </authorList>
    </citation>
    <scope>NUCLEOTIDE SEQUENCE</scope>
    <source>
        <strain evidence="1">4be13</strain>
    </source>
</reference>